<sequence>MDRYHPLKTNATGSPVLLVDTHAHSSELLDNALLRIRTGVGLLELLVSTPLQCTSEMQTFQLILSAYLPLQDGLDMLEQLQPHS</sequence>
<reference evidence="1 2" key="1">
    <citation type="submission" date="2021-02" db="EMBL/GenBank/DDBJ databases">
        <authorList>
            <person name="Cea Torrescassana E."/>
        </authorList>
    </citation>
    <scope>NUCLEOTIDE SEQUENCE [LARGE SCALE GENOMIC DNA]</scope>
    <source>
        <strain evidence="1 2">CT364</strain>
    </source>
</reference>
<gene>
    <name evidence="1" type="ORF">JN757_14590</name>
</gene>
<proteinExistence type="predicted"/>
<dbReference type="RefSeq" id="WP_203417976.1">
    <property type="nucleotide sequence ID" value="NZ_CP069352.1"/>
</dbReference>
<keyword evidence="2" id="KW-1185">Reference proteome</keyword>
<protein>
    <submittedName>
        <fullName evidence="1">Uncharacterized protein</fullName>
    </submittedName>
</protein>
<evidence type="ECO:0000313" key="1">
    <source>
        <dbReference type="EMBL" id="QRK81822.1"/>
    </source>
</evidence>
<accession>A0ABX7G9K1</accession>
<dbReference type="EMBL" id="CP069352">
    <property type="protein sequence ID" value="QRK81822.1"/>
    <property type="molecule type" value="Genomic_DNA"/>
</dbReference>
<dbReference type="Proteomes" id="UP000663686">
    <property type="component" value="Chromosome"/>
</dbReference>
<reference evidence="1 2" key="2">
    <citation type="submission" date="2021-03" db="EMBL/GenBank/DDBJ databases">
        <title>P. granadensis CT364 genome publication.</title>
        <authorList>
            <person name="Stach J."/>
            <person name="Montero-Calasanz Md.C."/>
        </authorList>
    </citation>
    <scope>NUCLEOTIDE SEQUENCE [LARGE SCALE GENOMIC DNA]</scope>
    <source>
        <strain evidence="1 2">CT364</strain>
    </source>
</reference>
<name>A0ABX7G9K1_9PSED</name>
<organism evidence="1 2">
    <name type="scientific">Pseudomonas granadensis</name>
    <dbReference type="NCBI Taxonomy" id="1421430"/>
    <lineage>
        <taxon>Bacteria</taxon>
        <taxon>Pseudomonadati</taxon>
        <taxon>Pseudomonadota</taxon>
        <taxon>Gammaproteobacteria</taxon>
        <taxon>Pseudomonadales</taxon>
        <taxon>Pseudomonadaceae</taxon>
        <taxon>Pseudomonas</taxon>
    </lineage>
</organism>
<evidence type="ECO:0000313" key="2">
    <source>
        <dbReference type="Proteomes" id="UP000663686"/>
    </source>
</evidence>